<gene>
    <name evidence="2" type="ORF">GYA93_13620</name>
</gene>
<evidence type="ECO:0000313" key="3">
    <source>
        <dbReference type="Proteomes" id="UP000466307"/>
    </source>
</evidence>
<keyword evidence="1" id="KW-0472">Membrane</keyword>
<dbReference type="EMBL" id="JAADZU010000042">
    <property type="protein sequence ID" value="NDK90609.1"/>
    <property type="molecule type" value="Genomic_DNA"/>
</dbReference>
<comment type="caution">
    <text evidence="2">The sequence shown here is derived from an EMBL/GenBank/DDBJ whole genome shotgun (WGS) entry which is preliminary data.</text>
</comment>
<dbReference type="RefSeq" id="WP_059039412.1">
    <property type="nucleotide sequence ID" value="NZ_JAADZU010000042.1"/>
</dbReference>
<sequence>MANGTANSPATAGGTGGGGAIVDLLKRFWLPLILVVVAIIFIVQNREKVSVNFLFLSISSWQWLIYTIIALCGLIAGWILGRNSAKRKAAKG</sequence>
<dbReference type="Proteomes" id="UP000466307">
    <property type="component" value="Unassembled WGS sequence"/>
</dbReference>
<proteinExistence type="predicted"/>
<keyword evidence="1" id="KW-1133">Transmembrane helix</keyword>
<protein>
    <submittedName>
        <fullName evidence="2">DUF1049 domain-containing protein</fullName>
    </submittedName>
</protein>
<accession>A0A7K3LQT9</accession>
<dbReference type="AlphaFoldDB" id="A0A7K3LQT9"/>
<feature type="transmembrane region" description="Helical" evidence="1">
    <location>
        <begin position="63"/>
        <end position="81"/>
    </location>
</feature>
<keyword evidence="3" id="KW-1185">Reference proteome</keyword>
<evidence type="ECO:0000313" key="2">
    <source>
        <dbReference type="EMBL" id="NDK90609.1"/>
    </source>
</evidence>
<feature type="transmembrane region" description="Helical" evidence="1">
    <location>
        <begin position="28"/>
        <end position="43"/>
    </location>
</feature>
<name>A0A7K3LQT9_9ACTN</name>
<reference evidence="2 3" key="1">
    <citation type="submission" date="2020-01" db="EMBL/GenBank/DDBJ databases">
        <title>Investigation of new actinobacteria for the biodesulphurisation of diesel fuel.</title>
        <authorList>
            <person name="Athi Narayanan S.M."/>
        </authorList>
    </citation>
    <scope>NUCLEOTIDE SEQUENCE [LARGE SCALE GENOMIC DNA]</scope>
    <source>
        <strain evidence="2 3">213E</strain>
    </source>
</reference>
<organism evidence="2 3">
    <name type="scientific">Gordonia desulfuricans</name>
    <dbReference type="NCBI Taxonomy" id="89051"/>
    <lineage>
        <taxon>Bacteria</taxon>
        <taxon>Bacillati</taxon>
        <taxon>Actinomycetota</taxon>
        <taxon>Actinomycetes</taxon>
        <taxon>Mycobacteriales</taxon>
        <taxon>Gordoniaceae</taxon>
        <taxon>Gordonia</taxon>
    </lineage>
</organism>
<keyword evidence="1" id="KW-0812">Transmembrane</keyword>
<evidence type="ECO:0000256" key="1">
    <source>
        <dbReference type="SAM" id="Phobius"/>
    </source>
</evidence>